<evidence type="ECO:0000313" key="1">
    <source>
        <dbReference type="EMBL" id="KAL2747725.1"/>
    </source>
</evidence>
<name>A0ABD2CRK1_VESMC</name>
<gene>
    <name evidence="1" type="ORF">V1477_004417</name>
</gene>
<dbReference type="SUPFAM" id="SSF56801">
    <property type="entry name" value="Acetyl-CoA synthetase-like"/>
    <property type="match status" value="1"/>
</dbReference>
<reference evidence="1 2" key="1">
    <citation type="journal article" date="2024" name="Ann. Entomol. Soc. Am.">
        <title>Genomic analyses of the southern and eastern yellowjacket wasps (Hymenoptera: Vespidae) reveal evolutionary signatures of social life.</title>
        <authorList>
            <person name="Catto M.A."/>
            <person name="Caine P.B."/>
            <person name="Orr S.E."/>
            <person name="Hunt B.G."/>
            <person name="Goodisman M.A.D."/>
        </authorList>
    </citation>
    <scope>NUCLEOTIDE SEQUENCE [LARGE SCALE GENOMIC DNA]</scope>
    <source>
        <strain evidence="1">232</strain>
        <tissue evidence="1">Head and thorax</tissue>
    </source>
</reference>
<dbReference type="EMBL" id="JAYRBN010000035">
    <property type="protein sequence ID" value="KAL2747725.1"/>
    <property type="molecule type" value="Genomic_DNA"/>
</dbReference>
<organism evidence="1 2">
    <name type="scientific">Vespula maculifrons</name>
    <name type="common">Eastern yellow jacket</name>
    <name type="synonym">Wasp</name>
    <dbReference type="NCBI Taxonomy" id="7453"/>
    <lineage>
        <taxon>Eukaryota</taxon>
        <taxon>Metazoa</taxon>
        <taxon>Ecdysozoa</taxon>
        <taxon>Arthropoda</taxon>
        <taxon>Hexapoda</taxon>
        <taxon>Insecta</taxon>
        <taxon>Pterygota</taxon>
        <taxon>Neoptera</taxon>
        <taxon>Endopterygota</taxon>
        <taxon>Hymenoptera</taxon>
        <taxon>Apocrita</taxon>
        <taxon>Aculeata</taxon>
        <taxon>Vespoidea</taxon>
        <taxon>Vespidae</taxon>
        <taxon>Vespinae</taxon>
        <taxon>Vespula</taxon>
    </lineage>
</organism>
<evidence type="ECO:0000313" key="2">
    <source>
        <dbReference type="Proteomes" id="UP001607303"/>
    </source>
</evidence>
<sequence>MNFSLPIDKIIKYRGIQISPSKIENLLRSHIDVVKVSVVGVPHIPEDEYSTAFVTKIPCSKLSERDSKIKMPHTASGKISRKDLKAIAENY</sequence>
<keyword evidence="2" id="KW-1185">Reference proteome</keyword>
<dbReference type="AlphaFoldDB" id="A0ABD2CRK1"/>
<proteinExistence type="predicted"/>
<protein>
    <submittedName>
        <fullName evidence="1">4-coumarate--CoA ligase 1-like isoform X2</fullName>
    </submittedName>
</protein>
<accession>A0ABD2CRK1</accession>
<comment type="caution">
    <text evidence="1">The sequence shown here is derived from an EMBL/GenBank/DDBJ whole genome shotgun (WGS) entry which is preliminary data.</text>
</comment>
<dbReference type="InterPro" id="IPR045851">
    <property type="entry name" value="AMP-bd_C_sf"/>
</dbReference>
<dbReference type="Proteomes" id="UP001607303">
    <property type="component" value="Unassembled WGS sequence"/>
</dbReference>
<dbReference type="Gene3D" id="3.30.300.30">
    <property type="match status" value="1"/>
</dbReference>